<dbReference type="Pfam" id="PF00271">
    <property type="entry name" value="Helicase_C"/>
    <property type="match status" value="1"/>
</dbReference>
<accession>A0AAE0G514</accession>
<dbReference type="Gene3D" id="3.40.50.300">
    <property type="entry name" value="P-loop containing nucleotide triphosphate hydrolases"/>
    <property type="match status" value="1"/>
</dbReference>
<organism evidence="3 4">
    <name type="scientific">Cymbomonas tetramitiformis</name>
    <dbReference type="NCBI Taxonomy" id="36881"/>
    <lineage>
        <taxon>Eukaryota</taxon>
        <taxon>Viridiplantae</taxon>
        <taxon>Chlorophyta</taxon>
        <taxon>Pyramimonadophyceae</taxon>
        <taxon>Pyramimonadales</taxon>
        <taxon>Pyramimonadaceae</taxon>
        <taxon>Cymbomonas</taxon>
    </lineage>
</organism>
<feature type="compositionally biased region" description="Basic and acidic residues" evidence="1">
    <location>
        <begin position="99"/>
        <end position="111"/>
    </location>
</feature>
<keyword evidence="4" id="KW-1185">Reference proteome</keyword>
<dbReference type="InterPro" id="IPR027417">
    <property type="entry name" value="P-loop_NTPase"/>
</dbReference>
<comment type="caution">
    <text evidence="3">The sequence shown here is derived from an EMBL/GenBank/DDBJ whole genome shotgun (WGS) entry which is preliminary data.</text>
</comment>
<feature type="domain" description="Helicase C-terminal" evidence="2">
    <location>
        <begin position="1"/>
        <end position="82"/>
    </location>
</feature>
<evidence type="ECO:0000259" key="2">
    <source>
        <dbReference type="PROSITE" id="PS51194"/>
    </source>
</evidence>
<dbReference type="PROSITE" id="PS51194">
    <property type="entry name" value="HELICASE_CTER"/>
    <property type="match status" value="1"/>
</dbReference>
<dbReference type="SUPFAM" id="SSF52540">
    <property type="entry name" value="P-loop containing nucleoside triphosphate hydrolases"/>
    <property type="match status" value="1"/>
</dbReference>
<sequence>MIATEVAARGLHIPGVSHVVNYDMPMDIESYTHRIGRTGRAGKCGVAITFWNPAYDAKSAHELVRIARGAGAEIPAWLALYATSSQQKTDNSKMGKKQRKEERRAARRELAGEPTSEATLLARRGCN</sequence>
<dbReference type="EMBL" id="LGRX02009392">
    <property type="protein sequence ID" value="KAK3271747.1"/>
    <property type="molecule type" value="Genomic_DNA"/>
</dbReference>
<evidence type="ECO:0000313" key="4">
    <source>
        <dbReference type="Proteomes" id="UP001190700"/>
    </source>
</evidence>
<dbReference type="PANTHER" id="PTHR47958">
    <property type="entry name" value="ATP-DEPENDENT RNA HELICASE DBP3"/>
    <property type="match status" value="1"/>
</dbReference>
<protein>
    <recommendedName>
        <fullName evidence="2">Helicase C-terminal domain-containing protein</fullName>
    </recommendedName>
</protein>
<feature type="region of interest" description="Disordered" evidence="1">
    <location>
        <begin position="85"/>
        <end position="127"/>
    </location>
</feature>
<reference evidence="3 4" key="1">
    <citation type="journal article" date="2015" name="Genome Biol. Evol.">
        <title>Comparative Genomics of a Bacterivorous Green Alga Reveals Evolutionary Causalities and Consequences of Phago-Mixotrophic Mode of Nutrition.</title>
        <authorList>
            <person name="Burns J.A."/>
            <person name="Paasch A."/>
            <person name="Narechania A."/>
            <person name="Kim E."/>
        </authorList>
    </citation>
    <scope>NUCLEOTIDE SEQUENCE [LARGE SCALE GENOMIC DNA]</scope>
    <source>
        <strain evidence="3 4">PLY_AMNH</strain>
    </source>
</reference>
<dbReference type="Proteomes" id="UP001190700">
    <property type="component" value="Unassembled WGS sequence"/>
</dbReference>
<evidence type="ECO:0000313" key="3">
    <source>
        <dbReference type="EMBL" id="KAK3271747.1"/>
    </source>
</evidence>
<gene>
    <name evidence="3" type="ORF">CYMTET_19920</name>
</gene>
<dbReference type="CDD" id="cd18787">
    <property type="entry name" value="SF2_C_DEAD"/>
    <property type="match status" value="1"/>
</dbReference>
<name>A0AAE0G514_9CHLO</name>
<dbReference type="InterPro" id="IPR001650">
    <property type="entry name" value="Helicase_C-like"/>
</dbReference>
<proteinExistence type="predicted"/>
<dbReference type="AlphaFoldDB" id="A0AAE0G514"/>
<evidence type="ECO:0000256" key="1">
    <source>
        <dbReference type="SAM" id="MobiDB-lite"/>
    </source>
</evidence>